<reference evidence="4" key="2">
    <citation type="journal article" date="2005" name="PLoS Biol.">
        <title>The genomes of Oryza sativa: a history of duplications.</title>
        <authorList>
            <person name="Yu J."/>
            <person name="Wang J."/>
            <person name="Lin W."/>
            <person name="Li S."/>
            <person name="Li H."/>
            <person name="Zhou J."/>
            <person name="Ni P."/>
            <person name="Dong W."/>
            <person name="Hu S."/>
            <person name="Zeng C."/>
            <person name="Zhang J."/>
            <person name="Zhang Y."/>
            <person name="Li R."/>
            <person name="Xu Z."/>
            <person name="Li S."/>
            <person name="Li X."/>
            <person name="Zheng H."/>
            <person name="Cong L."/>
            <person name="Lin L."/>
            <person name="Yin J."/>
            <person name="Geng J."/>
            <person name="Li G."/>
            <person name="Shi J."/>
            <person name="Liu J."/>
            <person name="Lv H."/>
            <person name="Li J."/>
            <person name="Wang J."/>
            <person name="Deng Y."/>
            <person name="Ran L."/>
            <person name="Shi X."/>
            <person name="Wang X."/>
            <person name="Wu Q."/>
            <person name="Li C."/>
            <person name="Ren X."/>
            <person name="Wang J."/>
            <person name="Wang X."/>
            <person name="Li D."/>
            <person name="Liu D."/>
            <person name="Zhang X."/>
            <person name="Ji Z."/>
            <person name="Zhao W."/>
            <person name="Sun Y."/>
            <person name="Zhang Z."/>
            <person name="Bao J."/>
            <person name="Han Y."/>
            <person name="Dong L."/>
            <person name="Ji J."/>
            <person name="Chen P."/>
            <person name="Wu S."/>
            <person name="Liu J."/>
            <person name="Xiao Y."/>
            <person name="Bu D."/>
            <person name="Tan J."/>
            <person name="Yang L."/>
            <person name="Ye C."/>
            <person name="Zhang J."/>
            <person name="Xu J."/>
            <person name="Zhou Y."/>
            <person name="Yu Y."/>
            <person name="Zhang B."/>
            <person name="Zhuang S."/>
            <person name="Wei H."/>
            <person name="Liu B."/>
            <person name="Lei M."/>
            <person name="Yu H."/>
            <person name="Li Y."/>
            <person name="Xu H."/>
            <person name="Wei S."/>
            <person name="He X."/>
            <person name="Fang L."/>
            <person name="Zhang Z."/>
            <person name="Zhang Y."/>
            <person name="Huang X."/>
            <person name="Su Z."/>
            <person name="Tong W."/>
            <person name="Li J."/>
            <person name="Tong Z."/>
            <person name="Li S."/>
            <person name="Ye J."/>
            <person name="Wang L."/>
            <person name="Fang L."/>
            <person name="Lei T."/>
            <person name="Chen C."/>
            <person name="Chen H."/>
            <person name="Xu Z."/>
            <person name="Li H."/>
            <person name="Huang H."/>
            <person name="Zhang F."/>
            <person name="Xu H."/>
            <person name="Li N."/>
            <person name="Zhao C."/>
            <person name="Li S."/>
            <person name="Dong L."/>
            <person name="Huang Y."/>
            <person name="Li L."/>
            <person name="Xi Y."/>
            <person name="Qi Q."/>
            <person name="Li W."/>
            <person name="Zhang B."/>
            <person name="Hu W."/>
            <person name="Zhang Y."/>
            <person name="Tian X."/>
            <person name="Jiao Y."/>
            <person name="Liang X."/>
            <person name="Jin J."/>
            <person name="Gao L."/>
            <person name="Zheng W."/>
            <person name="Hao B."/>
            <person name="Liu S."/>
            <person name="Wang W."/>
            <person name="Yuan L."/>
            <person name="Cao M."/>
            <person name="McDermott J."/>
            <person name="Samudrala R."/>
            <person name="Wang J."/>
            <person name="Wong G.K."/>
            <person name="Yang H."/>
        </authorList>
    </citation>
    <scope>NUCLEOTIDE SEQUENCE [LARGE SCALE GENOMIC DNA]</scope>
</reference>
<reference evidence="4" key="8">
    <citation type="submission" date="2008-12" db="EMBL/GenBank/DDBJ databases">
        <title>Improved gene annotation of the rice (Oryza sativa) genomes.</title>
        <authorList>
            <person name="Wang J."/>
            <person name="Li R."/>
            <person name="Fan W."/>
            <person name="Huang Q."/>
            <person name="Zhang J."/>
            <person name="Zhou Y."/>
            <person name="Hu Y."/>
            <person name="Zi S."/>
            <person name="Li J."/>
            <person name="Ni P."/>
            <person name="Zheng H."/>
            <person name="Zhang Y."/>
            <person name="Zhao M."/>
            <person name="Hao Q."/>
            <person name="McDermott J."/>
            <person name="Samudrala R."/>
            <person name="Kristiansen K."/>
            <person name="Wong G.K.-S."/>
        </authorList>
    </citation>
    <scope>NUCLEOTIDE SEQUENCE</scope>
</reference>
<reference evidence="3" key="10">
    <citation type="submission" date="2012-08" db="EMBL/GenBank/DDBJ databases">
        <title>The Second Rice Annotation Project Meeting (RAP2).</title>
        <authorList>
            <consortium name="The Rice Annotation Project (RAP)"/>
        </authorList>
    </citation>
    <scope>NUCLEOTIDE SEQUENCE</scope>
</reference>
<reference evidence="5" key="7">
    <citation type="journal article" date="2008" name="Nucleic Acids Res.">
        <title>The rice annotation project database (RAP-DB): 2008 update.</title>
        <authorList>
            <consortium name="The rice annotation project (RAP)"/>
        </authorList>
    </citation>
    <scope>GENOME REANNOTATION</scope>
    <source>
        <strain evidence="5">cv. Nipponbare</strain>
    </source>
</reference>
<proteinExistence type="predicted"/>
<dbReference type="EMBL" id="AC105258">
    <property type="protein sequence ID" value="AAW56853.1"/>
    <property type="molecule type" value="Genomic_DNA"/>
</dbReference>
<dbReference type="AlphaFoldDB" id="B9FPF0"/>
<name>B9FPF0_ORYSJ</name>
<reference evidence="3" key="6">
    <citation type="journal article" date="2008" name="Nucleic Acids Res.">
        <title>The Rice Annotation Project Database (RAP-DB): 2008 update.</title>
        <authorList>
            <consortium name="The Rice Annotation Project (RAP)"/>
            <person name="Tanaka T."/>
            <person name="Antonio B.A."/>
            <person name="Kikuchi S."/>
            <person name="Matsumoto T."/>
            <person name="Nagamura Y."/>
            <person name="Numa H."/>
            <person name="Sakai H."/>
            <person name="Wu J."/>
            <person name="Itoh T."/>
            <person name="Sasaki T."/>
            <person name="Aono R."/>
            <person name="Fujii Y."/>
            <person name="Habara T."/>
            <person name="Harada E."/>
            <person name="Kanno M."/>
            <person name="Kawahara Y."/>
            <person name="Kawashima H."/>
            <person name="Kubooka H."/>
            <person name="Matsuya A."/>
            <person name="Nakaoka H."/>
            <person name="Saichi N."/>
            <person name="Sanbonmatsu R."/>
            <person name="Sato Y."/>
            <person name="Shinso Y."/>
            <person name="Suzuki M."/>
            <person name="Takeda J."/>
            <person name="Tanino M."/>
            <person name="Todokoro F."/>
            <person name="Yamaguchi K."/>
            <person name="Yamamoto N."/>
            <person name="Yamasaki C."/>
            <person name="Imanishi T."/>
            <person name="Okido T."/>
            <person name="Tada M."/>
            <person name="Ikeo K."/>
            <person name="Tateno Y."/>
            <person name="Gojobori T."/>
            <person name="Lin Y.C."/>
            <person name="Wei F.J."/>
            <person name="Hsing Y.I."/>
            <person name="Zhao Q."/>
            <person name="Han B."/>
            <person name="Kramer M.R."/>
            <person name="McCombie R.W."/>
            <person name="Lonsdale D."/>
            <person name="O'Donovan C.C."/>
            <person name="Whitfield E.J."/>
            <person name="Apweiler R."/>
            <person name="Koyanagi K.O."/>
            <person name="Khurana J.P."/>
            <person name="Raghuvanshi S."/>
            <person name="Singh N.K."/>
            <person name="Tyagi A.K."/>
            <person name="Haberer G."/>
            <person name="Fujisawa M."/>
            <person name="Hosokawa S."/>
            <person name="Ito Y."/>
            <person name="Ikawa H."/>
            <person name="Shibata M."/>
            <person name="Yamamoto M."/>
            <person name="Bruskiewich R.M."/>
            <person name="Hoen D.R."/>
            <person name="Bureau TE."/>
            <person name="Namiki N."/>
            <person name="Ohyanagi H."/>
            <person name="Sakai Y."/>
            <person name="Nobushima S."/>
            <person name="Sakata K."/>
            <person name="Barrero R.A."/>
            <person name="Sato Y."/>
            <person name="Souvorov A."/>
            <person name="Smith-White B."/>
            <person name="Tatusova T."/>
            <person name="An S."/>
            <person name="An G."/>
            <person name="OOta S."/>
            <person name="Fuks G."/>
            <person name="Messing J."/>
            <person name="Christie K.R."/>
            <person name="Lieberherr D."/>
            <person name="Kim H."/>
            <person name="Zuccolo A."/>
            <person name="Wing R.A."/>
            <person name="Nobuta K."/>
            <person name="Green P.J."/>
            <person name="Lu C."/>
            <person name="Meyers BC."/>
            <person name="Chaparro C."/>
            <person name="Piegu B."/>
            <person name="Panaud O."/>
            <person name="Echeverria M."/>
        </authorList>
    </citation>
    <scope>NUCLEOTIDE SEQUENCE</scope>
</reference>
<feature type="transmembrane region" description="Helical" evidence="1">
    <location>
        <begin position="21"/>
        <end position="41"/>
    </location>
</feature>
<evidence type="ECO:0000313" key="3">
    <source>
        <dbReference type="EMBL" id="BAH93135.1"/>
    </source>
</evidence>
<evidence type="ECO:0000313" key="2">
    <source>
        <dbReference type="EMBL" id="AAW56853.1"/>
    </source>
</evidence>
<dbReference type="KEGG" id="dosa:Os05g0391000"/>
<reference evidence="3 5" key="1">
    <citation type="journal article" date="2005" name="Nature">
        <title>The map-based sequence of the rice genome.</title>
        <authorList>
            <consortium name="International rice genome sequencing project (IRGSP)"/>
            <person name="Matsumoto T."/>
            <person name="Wu J."/>
            <person name="Kanamori H."/>
            <person name="Katayose Y."/>
            <person name="Fujisawa M."/>
            <person name="Namiki N."/>
            <person name="Mizuno H."/>
            <person name="Yamamoto K."/>
            <person name="Antonio B.A."/>
            <person name="Baba T."/>
            <person name="Sakata K."/>
            <person name="Nagamura Y."/>
            <person name="Aoki H."/>
            <person name="Arikawa K."/>
            <person name="Arita K."/>
            <person name="Bito T."/>
            <person name="Chiden Y."/>
            <person name="Fujitsuka N."/>
            <person name="Fukunaka R."/>
            <person name="Hamada M."/>
            <person name="Harada C."/>
            <person name="Hayashi A."/>
            <person name="Hijishita S."/>
            <person name="Honda M."/>
            <person name="Hosokawa S."/>
            <person name="Ichikawa Y."/>
            <person name="Idonuma A."/>
            <person name="Iijima M."/>
            <person name="Ikeda M."/>
            <person name="Ikeno M."/>
            <person name="Ito K."/>
            <person name="Ito S."/>
            <person name="Ito T."/>
            <person name="Ito Y."/>
            <person name="Ito Y."/>
            <person name="Iwabuchi A."/>
            <person name="Kamiya K."/>
            <person name="Karasawa W."/>
            <person name="Kurita K."/>
            <person name="Katagiri S."/>
            <person name="Kikuta A."/>
            <person name="Kobayashi H."/>
            <person name="Kobayashi N."/>
            <person name="Machita K."/>
            <person name="Maehara T."/>
            <person name="Masukawa M."/>
            <person name="Mizubayashi T."/>
            <person name="Mukai Y."/>
            <person name="Nagasaki H."/>
            <person name="Nagata Y."/>
            <person name="Naito S."/>
            <person name="Nakashima M."/>
            <person name="Nakama Y."/>
            <person name="Nakamichi Y."/>
            <person name="Nakamura M."/>
            <person name="Meguro A."/>
            <person name="Negishi M."/>
            <person name="Ohta I."/>
            <person name="Ohta T."/>
            <person name="Okamoto M."/>
            <person name="Ono N."/>
            <person name="Saji S."/>
            <person name="Sakaguchi M."/>
            <person name="Sakai K."/>
            <person name="Shibata M."/>
            <person name="Shimokawa T."/>
            <person name="Song J."/>
            <person name="Takazaki Y."/>
            <person name="Terasawa K."/>
            <person name="Tsugane M."/>
            <person name="Tsuji K."/>
            <person name="Ueda S."/>
            <person name="Waki K."/>
            <person name="Yamagata H."/>
            <person name="Yamamoto M."/>
            <person name="Yamamoto S."/>
            <person name="Yamane H."/>
            <person name="Yoshiki S."/>
            <person name="Yoshihara R."/>
            <person name="Yukawa K."/>
            <person name="Zhong H."/>
            <person name="Yano M."/>
            <person name="Yuan Q."/>
            <person name="Ouyang S."/>
            <person name="Liu J."/>
            <person name="Jones K.M."/>
            <person name="Gansberger K."/>
            <person name="Moffat K."/>
            <person name="Hill J."/>
            <person name="Bera J."/>
            <person name="Fadrosh D."/>
            <person name="Jin S."/>
            <person name="Johri S."/>
            <person name="Kim M."/>
            <person name="Overton L."/>
            <person name="Reardon M."/>
            <person name="Tsitrin T."/>
            <person name="Vuong H."/>
            <person name="Weaver B."/>
            <person name="Ciecko A."/>
            <person name="Tallon L."/>
            <person name="Jackson J."/>
            <person name="Pai G."/>
            <person name="Aken S.V."/>
            <person name="Utterback T."/>
            <person name="Reidmuller S."/>
            <person name="Feldblyum T."/>
            <person name="Hsiao J."/>
            <person name="Zismann V."/>
            <person name="Iobst S."/>
            <person name="de Vazeille A.R."/>
            <person name="Buell C.R."/>
            <person name="Ying K."/>
            <person name="Li Y."/>
            <person name="Lu T."/>
            <person name="Huang Y."/>
            <person name="Zhao Q."/>
            <person name="Feng Q."/>
            <person name="Zhang L."/>
            <person name="Zhu J."/>
            <person name="Weng Q."/>
            <person name="Mu J."/>
            <person name="Lu Y."/>
            <person name="Fan D."/>
            <person name="Liu Y."/>
            <person name="Guan J."/>
            <person name="Zhang Y."/>
            <person name="Yu S."/>
            <person name="Liu X."/>
            <person name="Zhang Y."/>
            <person name="Hong G."/>
            <person name="Han B."/>
            <person name="Choisne N."/>
            <person name="Demange N."/>
            <person name="Orjeda G."/>
            <person name="Samain S."/>
            <person name="Cattolico L."/>
            <person name="Pelletier E."/>
            <person name="Couloux A."/>
            <person name="Segurens B."/>
            <person name="Wincker P."/>
            <person name="D'Hont A."/>
            <person name="Scarpelli C."/>
            <person name="Weissenbach J."/>
            <person name="Salanoubat M."/>
            <person name="Quetier F."/>
            <person name="Yu Y."/>
            <person name="Kim H.R."/>
            <person name="Rambo T."/>
            <person name="Currie J."/>
            <person name="Collura K."/>
            <person name="Luo M."/>
            <person name="Yang T."/>
            <person name="Ammiraju J.S.S."/>
            <person name="Engler F."/>
            <person name="Soderlund C."/>
            <person name="Wing R.A."/>
            <person name="Palmer L.E."/>
            <person name="de la Bastide M."/>
            <person name="Spiegel L."/>
            <person name="Nascimento L."/>
            <person name="Zutavern T."/>
            <person name="O'Shaughnessy A."/>
            <person name="Dike S."/>
            <person name="Dedhia N."/>
            <person name="Preston R."/>
            <person name="Balija V."/>
            <person name="McCombie W.R."/>
            <person name="Chow T."/>
            <person name="Chen H."/>
            <person name="Chung M."/>
            <person name="Chen C."/>
            <person name="Shaw J."/>
            <person name="Wu H."/>
            <person name="Hsiao K."/>
            <person name="Chao Y."/>
            <person name="Chu M."/>
            <person name="Cheng C."/>
            <person name="Hour A."/>
            <person name="Lee P."/>
            <person name="Lin S."/>
            <person name="Lin Y."/>
            <person name="Liou J."/>
            <person name="Liu S."/>
            <person name="Hsing Y."/>
            <person name="Raghuvanshi S."/>
            <person name="Mohanty A."/>
            <person name="Bharti A.K."/>
            <person name="Gaur A."/>
            <person name="Gupta V."/>
            <person name="Kumar D."/>
            <person name="Ravi V."/>
            <person name="Vij S."/>
            <person name="Kapur A."/>
            <person name="Khurana P."/>
            <person name="Khurana P."/>
            <person name="Khurana J.P."/>
            <person name="Tyagi A.K."/>
            <person name="Gaikwad K."/>
            <person name="Singh A."/>
            <person name="Dalal V."/>
            <person name="Srivastava S."/>
            <person name="Dixit A."/>
            <person name="Pal A.K."/>
            <person name="Ghazi I.A."/>
            <person name="Yadav M."/>
            <person name="Pandit A."/>
            <person name="Bhargava A."/>
            <person name="Sureshbabu K."/>
            <person name="Batra K."/>
            <person name="Sharma T.R."/>
            <person name="Mohapatra T."/>
            <person name="Singh N.K."/>
            <person name="Messing J."/>
            <person name="Nelson A.B."/>
            <person name="Fuks G."/>
            <person name="Kavchok S."/>
            <person name="Keizer G."/>
            <person name="Linton E."/>
            <person name="Llaca V."/>
            <person name="Song R."/>
            <person name="Tanyolac B."/>
            <person name="Young S."/>
            <person name="Ho-Il K."/>
            <person name="Hahn J.H."/>
            <person name="Sangsakoo G."/>
            <person name="Vanavichit A."/>
            <person name="de Mattos Luiz.A.T."/>
            <person name="Zimmer P.D."/>
            <person name="Malone G."/>
            <person name="Dellagostin O."/>
            <person name="de Oliveira A.C."/>
            <person name="Bevan M."/>
            <person name="Bancroft I."/>
            <person name="Minx P."/>
            <person name="Cordum H."/>
            <person name="Wilson R."/>
            <person name="Cheng Z."/>
            <person name="Jin W."/>
            <person name="Jiang J."/>
            <person name="Leong S.A."/>
            <person name="Iwama H."/>
            <person name="Gojobori T."/>
            <person name="Itoh T."/>
            <person name="Niimura Y."/>
            <person name="Fujii Y."/>
            <person name="Habara T."/>
            <person name="Sakai H."/>
            <person name="Sato Y."/>
            <person name="Wilson G."/>
            <person name="Kumar K."/>
            <person name="McCouch S."/>
            <person name="Juretic N."/>
            <person name="Hoen D."/>
            <person name="Wright S."/>
            <person name="Bruskiewich R."/>
            <person name="Bureau T."/>
            <person name="Miyao A."/>
            <person name="Hirochika H."/>
            <person name="Nishikawa T."/>
            <person name="Kadowaki K."/>
            <person name="Sugiura M."/>
            <person name="Burr B."/>
            <person name="Sasaki T."/>
        </authorList>
    </citation>
    <scope>NUCLEOTIDE SEQUENCE [LARGE SCALE GENOMIC DNA]</scope>
    <source>
        <strain evidence="5">cv. Nipponbare</strain>
    </source>
</reference>
<evidence type="ECO:0000313" key="5">
    <source>
        <dbReference type="Proteomes" id="UP000000763"/>
    </source>
</evidence>
<dbReference type="Proteomes" id="UP000000763">
    <property type="component" value="Chromosome 5"/>
</dbReference>
<reference evidence="2" key="3">
    <citation type="submission" date="2005-01" db="EMBL/GenBank/DDBJ databases">
        <title>Oryza sativa BAC OJ1057_G07 genomic sequence.</title>
        <authorList>
            <person name="Chow T.-Y."/>
            <person name="Hsing Y.-I.C."/>
            <person name="Chen C.-S."/>
            <person name="Chen H.-H."/>
            <person name="Liu S.-M."/>
            <person name="Chao Y.-T."/>
            <person name="Chang S.-J."/>
            <person name="Chen H.-C."/>
            <person name="Chen S.-K."/>
            <person name="Chen T.-R."/>
            <person name="Chen Y.-L."/>
            <person name="Cheng C.-H."/>
            <person name="Chung C.-I."/>
            <person name="Han S.-Y."/>
            <person name="Hsiao S.-H."/>
            <person name="Hsiung J.-N."/>
            <person name="Hsu C.-H."/>
            <person name="Hsu C.-T."/>
            <person name="Huang J.-J."/>
            <person name="Kau P.-I."/>
            <person name="Lee H.-F."/>
            <person name="Lee M.-C."/>
            <person name="Leu H.-L."/>
            <person name="Li Y.-F."/>
            <person name="Lin S.-J."/>
            <person name="Lin Y.-C."/>
            <person name="Lu P.-C."/>
            <person name="Wei F.-J."/>
            <person name="Wu C.-C."/>
            <person name="Wu S.-W."/>
            <person name="Yang K.-C."/>
            <person name="Yu C.-Y."/>
            <person name="Yu S.-W."/>
            <person name="Wu H.-P."/>
            <person name="Shaw J.-F."/>
        </authorList>
    </citation>
    <scope>NUCLEOTIDE SEQUENCE</scope>
</reference>
<reference evidence="3" key="9">
    <citation type="submission" date="2012-08" db="EMBL/GenBank/DDBJ databases">
        <title>Oryza sativa nipponbare(GA3) genomic DNA, chromosome 5.</title>
        <authorList>
            <consortium name="IRGSP(International Rice Genome Sequencing Project)"/>
        </authorList>
    </citation>
    <scope>NUCLEOTIDE SEQUENCE</scope>
</reference>
<dbReference type="EMBL" id="CM000142">
    <property type="protein sequence ID" value="EEE63606.1"/>
    <property type="molecule type" value="Genomic_DNA"/>
</dbReference>
<dbReference type="EMBL" id="AP008211">
    <property type="protein sequence ID" value="BAH93135.1"/>
    <property type="molecule type" value="Genomic_DNA"/>
</dbReference>
<protein>
    <submittedName>
        <fullName evidence="3">Os05g0391000 protein</fullName>
    </submittedName>
</protein>
<evidence type="ECO:0000256" key="1">
    <source>
        <dbReference type="SAM" id="Phobius"/>
    </source>
</evidence>
<gene>
    <name evidence="3" type="ordered locus">Os05g0391000</name>
    <name evidence="2" type="ORF">OJ1057_G07.6</name>
    <name evidence="4" type="ORF">OsJ_18423</name>
</gene>
<organism evidence="2 5">
    <name type="scientific">Oryza sativa subsp. japonica</name>
    <name type="common">Rice</name>
    <dbReference type="NCBI Taxonomy" id="39947"/>
    <lineage>
        <taxon>Eukaryota</taxon>
        <taxon>Viridiplantae</taxon>
        <taxon>Streptophyta</taxon>
        <taxon>Embryophyta</taxon>
        <taxon>Tracheophyta</taxon>
        <taxon>Spermatophyta</taxon>
        <taxon>Magnoliopsida</taxon>
        <taxon>Liliopsida</taxon>
        <taxon>Poales</taxon>
        <taxon>Poaceae</taxon>
        <taxon>BOP clade</taxon>
        <taxon>Oryzoideae</taxon>
        <taxon>Oryzeae</taxon>
        <taxon>Oryzinae</taxon>
        <taxon>Oryza</taxon>
        <taxon>Oryza sativa</taxon>
    </lineage>
</organism>
<keyword evidence="1" id="KW-1133">Transmembrane helix</keyword>
<keyword evidence="1" id="KW-0812">Transmembrane</keyword>
<dbReference type="Proteomes" id="UP000007752">
    <property type="component" value="Chromosome 5"/>
</dbReference>
<keyword evidence="1" id="KW-0472">Membrane</keyword>
<evidence type="ECO:0000313" key="4">
    <source>
        <dbReference type="EMBL" id="EEE63606.1"/>
    </source>
</evidence>
<reference evidence="3" key="4">
    <citation type="journal article" date="2006" name="Nucleic Acids Res.">
        <title>The Rice Annotation Project Database (RAP-DB): hub for Oryza sativa ssp. japonica genome information.</title>
        <authorList>
            <person name="Ohyanagi H."/>
            <person name="Tanaka T."/>
            <person name="Sakai H."/>
            <person name="Shigemoto Y."/>
            <person name="Yamaguchi K."/>
            <person name="Habara T."/>
            <person name="Fujii Y."/>
            <person name="Antonio B.A."/>
            <person name="Nagamura Y."/>
            <person name="Imanishi T."/>
            <person name="Ikeo K."/>
            <person name="Itoh T."/>
            <person name="Gojobori T."/>
            <person name="Sasaki T."/>
        </authorList>
    </citation>
    <scope>NUCLEOTIDE SEQUENCE</scope>
</reference>
<sequence>MIDMIKRGGEVKLAPRRRGCAALAFFRVRLFSLFFFASDFFCYDENHSILY</sequence>
<accession>Q5KQL7</accession>
<reference evidence="3" key="5">
    <citation type="journal article" date="2007" name="Genome Res.">
        <title>Curated Genome Annotation of Oryza sativa ssp. japonica and Comparative Genome Analysis with Arabidopsis thaliana.</title>
        <authorList>
            <consortium name="The Rice Annotation Project (RAP)"/>
            <person name="Itoh T."/>
            <person name="Tanaka T."/>
            <person name="Barrero R.A."/>
            <person name="Yamasaki C."/>
            <person name="Fujii Y."/>
            <person name="Hilton P.B."/>
            <person name="Antonio B.A."/>
            <person name="Aono H."/>
            <person name="Apweiler R."/>
            <person name="Bruskiewich R."/>
            <person name="Bureau T."/>
            <person name="Burr F."/>
            <person name="Costa de Oliveira A."/>
            <person name="Fuks G."/>
            <person name="Habara T."/>
            <person name="Haberer G."/>
            <person name="Han B."/>
            <person name="Harada E."/>
            <person name="Hiraki A.T."/>
            <person name="Hirochika H."/>
            <person name="Hoen D."/>
            <person name="Hokari H."/>
            <person name="Hosokawa S."/>
            <person name="Hsing Y."/>
            <person name="Ikawa H."/>
            <person name="Ikeo K."/>
            <person name="Imanishi T."/>
            <person name="Ito Y."/>
            <person name="Jaiswal P."/>
            <person name="Kanno M."/>
            <person name="Kawahara Y."/>
            <person name="Kawamura T."/>
            <person name="Kawashima H."/>
            <person name="Khurana J.P."/>
            <person name="Kikuchi S."/>
            <person name="Komatsu S."/>
            <person name="Koyanagi K.O."/>
            <person name="Kubooka H."/>
            <person name="Lieberherr D."/>
            <person name="Lin Y.C."/>
            <person name="Lonsdale D."/>
            <person name="Matsumoto T."/>
            <person name="Matsuya A."/>
            <person name="McCombie W.R."/>
            <person name="Messing J."/>
            <person name="Miyao A."/>
            <person name="Mulder N."/>
            <person name="Nagamura Y."/>
            <person name="Nam J."/>
            <person name="Namiki N."/>
            <person name="Numa H."/>
            <person name="Nurimoto S."/>
            <person name="O'donovan C."/>
            <person name="Ohyanagi H."/>
            <person name="Okido T."/>
            <person name="Oota S."/>
            <person name="Osato N."/>
            <person name="Palmer L.E."/>
            <person name="Quetier F."/>
            <person name="Raghuvanshi S."/>
            <person name="Saichi N."/>
            <person name="Sakai H."/>
            <person name="Sakai Y."/>
            <person name="Sakata K."/>
            <person name="Sakurai T."/>
            <person name="Sato F."/>
            <person name="Sato Y."/>
            <person name="Schoof H."/>
            <person name="Seki M."/>
            <person name="Shibata M."/>
            <person name="Shimizu Y."/>
            <person name="Shinozaki K."/>
            <person name="Shinso Y."/>
            <person name="Singh N.K."/>
            <person name="Smith-White B."/>
            <person name="Takeda J."/>
            <person name="Tanino M."/>
            <person name="Tatusova T."/>
            <person name="Thongjuea S."/>
            <person name="Todokoro F."/>
            <person name="Tsugane M."/>
            <person name="Tyagi A.K."/>
            <person name="Vanavichit A."/>
            <person name="Wang A."/>
            <person name="Wing R.A."/>
            <person name="Yamaguchi K."/>
            <person name="Yamamoto M."/>
            <person name="Yamamoto N."/>
            <person name="Yu Y."/>
            <person name="Zhang H."/>
            <person name="Zhao Q."/>
            <person name="Higo K."/>
            <person name="Burr B."/>
            <person name="Gojobori T."/>
            <person name="Sasaki T."/>
        </authorList>
    </citation>
    <scope>NUCLEOTIDE SEQUENCE</scope>
</reference>
<accession>B9FPF0</accession>